<evidence type="ECO:0000256" key="2">
    <source>
        <dbReference type="PROSITE-ProRule" id="PRU00059"/>
    </source>
</evidence>
<dbReference type="Gene3D" id="2.60.120.290">
    <property type="entry name" value="Spermadhesin, CUB domain"/>
    <property type="match status" value="1"/>
</dbReference>
<keyword evidence="6" id="KW-1185">Reference proteome</keyword>
<dbReference type="PROSITE" id="PS01180">
    <property type="entry name" value="CUB"/>
    <property type="match status" value="1"/>
</dbReference>
<name>A0AAV5W3P9_9BILA</name>
<proteinExistence type="predicted"/>
<dbReference type="InterPro" id="IPR002172">
    <property type="entry name" value="LDrepeatLR_classA_rpt"/>
</dbReference>
<keyword evidence="1 3" id="KW-1015">Disulfide bond</keyword>
<dbReference type="InterPro" id="IPR035914">
    <property type="entry name" value="Sperma_CUB_dom_sf"/>
</dbReference>
<sequence>FICQQSTCVEGSFFCRNGKCSATSDVCNGRDECGDGSDEENCPGTPCRAYLTTLTGSLISPGHPGQYGPAENCQWIIEVPVNMRVEV</sequence>
<evidence type="ECO:0000256" key="3">
    <source>
        <dbReference type="PROSITE-ProRule" id="PRU00124"/>
    </source>
</evidence>
<evidence type="ECO:0000313" key="6">
    <source>
        <dbReference type="Proteomes" id="UP001432322"/>
    </source>
</evidence>
<dbReference type="InterPro" id="IPR000859">
    <property type="entry name" value="CUB_dom"/>
</dbReference>
<dbReference type="Pfam" id="PF00057">
    <property type="entry name" value="Ldl_recept_a"/>
    <property type="match status" value="1"/>
</dbReference>
<protein>
    <recommendedName>
        <fullName evidence="4">CUB domain-containing protein</fullName>
    </recommendedName>
</protein>
<reference evidence="5" key="1">
    <citation type="submission" date="2023-10" db="EMBL/GenBank/DDBJ databases">
        <title>Genome assembly of Pristionchus species.</title>
        <authorList>
            <person name="Yoshida K."/>
            <person name="Sommer R.J."/>
        </authorList>
    </citation>
    <scope>NUCLEOTIDE SEQUENCE</scope>
    <source>
        <strain evidence="5">RS5133</strain>
    </source>
</reference>
<dbReference type="Pfam" id="PF00431">
    <property type="entry name" value="CUB"/>
    <property type="match status" value="1"/>
</dbReference>
<dbReference type="SUPFAM" id="SSF57424">
    <property type="entry name" value="LDL receptor-like module"/>
    <property type="match status" value="1"/>
</dbReference>
<evidence type="ECO:0000313" key="5">
    <source>
        <dbReference type="EMBL" id="GMT25313.1"/>
    </source>
</evidence>
<dbReference type="CDD" id="cd00112">
    <property type="entry name" value="LDLa"/>
    <property type="match status" value="1"/>
</dbReference>
<feature type="disulfide bond" evidence="3">
    <location>
        <begin position="15"/>
        <end position="33"/>
    </location>
</feature>
<organism evidence="5 6">
    <name type="scientific">Pristionchus fissidentatus</name>
    <dbReference type="NCBI Taxonomy" id="1538716"/>
    <lineage>
        <taxon>Eukaryota</taxon>
        <taxon>Metazoa</taxon>
        <taxon>Ecdysozoa</taxon>
        <taxon>Nematoda</taxon>
        <taxon>Chromadorea</taxon>
        <taxon>Rhabditida</taxon>
        <taxon>Rhabditina</taxon>
        <taxon>Diplogasteromorpha</taxon>
        <taxon>Diplogasteroidea</taxon>
        <taxon>Neodiplogasteridae</taxon>
        <taxon>Pristionchus</taxon>
    </lineage>
</organism>
<evidence type="ECO:0000256" key="1">
    <source>
        <dbReference type="ARBA" id="ARBA00023157"/>
    </source>
</evidence>
<feature type="non-terminal residue" evidence="5">
    <location>
        <position position="87"/>
    </location>
</feature>
<feature type="disulfide bond" evidence="3">
    <location>
        <begin position="8"/>
        <end position="20"/>
    </location>
</feature>
<accession>A0AAV5W3P9</accession>
<comment type="caution">
    <text evidence="2">Lacks conserved residue(s) required for the propagation of feature annotation.</text>
</comment>
<dbReference type="PROSITE" id="PS50068">
    <property type="entry name" value="LDLRA_2"/>
    <property type="match status" value="1"/>
</dbReference>
<evidence type="ECO:0000259" key="4">
    <source>
        <dbReference type="PROSITE" id="PS01180"/>
    </source>
</evidence>
<feature type="non-terminal residue" evidence="5">
    <location>
        <position position="1"/>
    </location>
</feature>
<comment type="caution">
    <text evidence="5">The sequence shown here is derived from an EMBL/GenBank/DDBJ whole genome shotgun (WGS) entry which is preliminary data.</text>
</comment>
<feature type="domain" description="CUB" evidence="4">
    <location>
        <begin position="47"/>
        <end position="87"/>
    </location>
</feature>
<dbReference type="InterPro" id="IPR036055">
    <property type="entry name" value="LDL_receptor-like_sf"/>
</dbReference>
<feature type="disulfide bond" evidence="3">
    <location>
        <begin position="27"/>
        <end position="42"/>
    </location>
</feature>
<dbReference type="SUPFAM" id="SSF49854">
    <property type="entry name" value="Spermadhesin, CUB domain"/>
    <property type="match status" value="1"/>
</dbReference>
<dbReference type="EMBL" id="BTSY01000004">
    <property type="protein sequence ID" value="GMT25313.1"/>
    <property type="molecule type" value="Genomic_DNA"/>
</dbReference>
<dbReference type="SMART" id="SM00192">
    <property type="entry name" value="LDLa"/>
    <property type="match status" value="1"/>
</dbReference>
<dbReference type="AlphaFoldDB" id="A0AAV5W3P9"/>
<dbReference type="Gene3D" id="4.10.400.10">
    <property type="entry name" value="Low-density Lipoprotein Receptor"/>
    <property type="match status" value="1"/>
</dbReference>
<dbReference type="Proteomes" id="UP001432322">
    <property type="component" value="Unassembled WGS sequence"/>
</dbReference>
<gene>
    <name evidence="5" type="ORF">PFISCL1PPCAC_16610</name>
</gene>